<evidence type="ECO:0000313" key="6">
    <source>
        <dbReference type="EMBL" id="MBC8751925.1"/>
    </source>
</evidence>
<dbReference type="PANTHER" id="PTHR30055">
    <property type="entry name" value="HTH-TYPE TRANSCRIPTIONAL REGULATOR RUTR"/>
    <property type="match status" value="1"/>
</dbReference>
<dbReference type="InterPro" id="IPR036271">
    <property type="entry name" value="Tet_transcr_reg_TetR-rel_C_sf"/>
</dbReference>
<feature type="domain" description="HTH tetR-type" evidence="5">
    <location>
        <begin position="46"/>
        <end position="106"/>
    </location>
</feature>
<evidence type="ECO:0000313" key="7">
    <source>
        <dbReference type="Proteomes" id="UP000736373"/>
    </source>
</evidence>
<dbReference type="Pfam" id="PF00440">
    <property type="entry name" value="TetR_N"/>
    <property type="match status" value="1"/>
</dbReference>
<keyword evidence="3" id="KW-0804">Transcription</keyword>
<keyword evidence="2 4" id="KW-0238">DNA-binding</keyword>
<dbReference type="Gene3D" id="1.10.357.10">
    <property type="entry name" value="Tetracycline Repressor, domain 2"/>
    <property type="match status" value="1"/>
</dbReference>
<dbReference type="SUPFAM" id="SSF48498">
    <property type="entry name" value="Tetracyclin repressor-like, C-terminal domain"/>
    <property type="match status" value="1"/>
</dbReference>
<dbReference type="PANTHER" id="PTHR30055:SF234">
    <property type="entry name" value="HTH-TYPE TRANSCRIPTIONAL REGULATOR BETI"/>
    <property type="match status" value="1"/>
</dbReference>
<sequence length="253" mass="27580">MNRTQRQTIGFAELSRSGAVAKGQAARAAPRRLLGSARRSQHERRAEAEARLIAAALGLLSRKGWVGMTLAEVGEAAGYSRGHATHHFGSKGALLRALTSHINHSFAQEMHAAQPSLPGLQAVLSYVRVYFGRSDPTWTNTRALLLLLAEALLETSDTAEVVARYNHEMFMWLEENLRLGVAQGEVRRDVDPAFGAEFVVGALRGLAQQRLSQGYVANLRRDKDRLVQMIERALAAPGMSAASTSLRKSSTLP</sequence>
<dbReference type="EMBL" id="VZQQ01000073">
    <property type="protein sequence ID" value="MBC8751925.1"/>
    <property type="molecule type" value="Genomic_DNA"/>
</dbReference>
<keyword evidence="7" id="KW-1185">Reference proteome</keyword>
<evidence type="ECO:0000256" key="4">
    <source>
        <dbReference type="PROSITE-ProRule" id="PRU00335"/>
    </source>
</evidence>
<reference evidence="6 7" key="1">
    <citation type="submission" date="2019-09" db="EMBL/GenBank/DDBJ databases">
        <title>Paraburkholderia podalyriae sp. nov., A South African Podalyria-associated rhizobium.</title>
        <authorList>
            <person name="Mavima L."/>
            <person name="Beukes C.W."/>
            <person name="Palmer M."/>
            <person name="De Meyer S.E."/>
            <person name="James E.K."/>
            <person name="Maluk M."/>
            <person name="Avontuur J.R."/>
            <person name="Chan W.Y."/>
            <person name="Venter S.N."/>
            <person name="Steenkamp E.T."/>
        </authorList>
    </citation>
    <scope>NUCLEOTIDE SEQUENCE [LARGE SCALE GENOMIC DNA]</scope>
    <source>
        <strain evidence="6 7">WC7.3b</strain>
    </source>
</reference>
<dbReference type="PROSITE" id="PS50977">
    <property type="entry name" value="HTH_TETR_2"/>
    <property type="match status" value="1"/>
</dbReference>
<dbReference type="InterPro" id="IPR050109">
    <property type="entry name" value="HTH-type_TetR-like_transc_reg"/>
</dbReference>
<dbReference type="PRINTS" id="PR00455">
    <property type="entry name" value="HTHTETR"/>
</dbReference>
<dbReference type="InterPro" id="IPR009057">
    <property type="entry name" value="Homeodomain-like_sf"/>
</dbReference>
<organism evidence="6 7">
    <name type="scientific">Paraburkholderia podalyriae</name>
    <dbReference type="NCBI Taxonomy" id="1938811"/>
    <lineage>
        <taxon>Bacteria</taxon>
        <taxon>Pseudomonadati</taxon>
        <taxon>Pseudomonadota</taxon>
        <taxon>Betaproteobacteria</taxon>
        <taxon>Burkholderiales</taxon>
        <taxon>Burkholderiaceae</taxon>
        <taxon>Paraburkholderia</taxon>
    </lineage>
</organism>
<feature type="DNA-binding region" description="H-T-H motif" evidence="4">
    <location>
        <begin position="69"/>
        <end position="88"/>
    </location>
</feature>
<keyword evidence="1" id="KW-0805">Transcription regulation</keyword>
<dbReference type="Proteomes" id="UP000736373">
    <property type="component" value="Unassembled WGS sequence"/>
</dbReference>
<proteinExistence type="predicted"/>
<evidence type="ECO:0000256" key="1">
    <source>
        <dbReference type="ARBA" id="ARBA00023015"/>
    </source>
</evidence>
<accession>A0ABR7Q063</accession>
<evidence type="ECO:0000256" key="2">
    <source>
        <dbReference type="ARBA" id="ARBA00023125"/>
    </source>
</evidence>
<protein>
    <submittedName>
        <fullName evidence="6">TetR/AcrR family transcriptional regulator</fullName>
    </submittedName>
</protein>
<evidence type="ECO:0000259" key="5">
    <source>
        <dbReference type="PROSITE" id="PS50977"/>
    </source>
</evidence>
<dbReference type="InterPro" id="IPR001647">
    <property type="entry name" value="HTH_TetR"/>
</dbReference>
<dbReference type="SUPFAM" id="SSF46689">
    <property type="entry name" value="Homeodomain-like"/>
    <property type="match status" value="1"/>
</dbReference>
<gene>
    <name evidence="6" type="ORF">F6X42_37300</name>
</gene>
<evidence type="ECO:0000256" key="3">
    <source>
        <dbReference type="ARBA" id="ARBA00023163"/>
    </source>
</evidence>
<comment type="caution">
    <text evidence="6">The sequence shown here is derived from an EMBL/GenBank/DDBJ whole genome shotgun (WGS) entry which is preliminary data.</text>
</comment>
<name>A0ABR7Q063_9BURK</name>